<proteinExistence type="predicted"/>
<dbReference type="CDD" id="cd04301">
    <property type="entry name" value="NAT_SF"/>
    <property type="match status" value="1"/>
</dbReference>
<reference evidence="2" key="2">
    <citation type="journal article" date="2022" name="BMC Genomics">
        <title>Comparative genome analysis of mycobacteria focusing on tRNA and non-coding RNA.</title>
        <authorList>
            <person name="Behra P.R.K."/>
            <person name="Pettersson B.M.F."/>
            <person name="Ramesh M."/>
            <person name="Das S."/>
            <person name="Dasgupta S."/>
            <person name="Kirsebom L.A."/>
        </authorList>
    </citation>
    <scope>NUCLEOTIDE SEQUENCE</scope>
    <source>
        <strain evidence="2">DSM 44838</strain>
    </source>
</reference>
<dbReference type="EMBL" id="JACKVK010000002">
    <property type="protein sequence ID" value="MCV7419535.1"/>
    <property type="molecule type" value="Genomic_DNA"/>
</dbReference>
<dbReference type="GO" id="GO:0016747">
    <property type="term" value="F:acyltransferase activity, transferring groups other than amino-acyl groups"/>
    <property type="evidence" value="ECO:0007669"/>
    <property type="project" value="InterPro"/>
</dbReference>
<evidence type="ECO:0000313" key="3">
    <source>
        <dbReference type="Proteomes" id="UP001141629"/>
    </source>
</evidence>
<gene>
    <name evidence="2" type="ORF">H7K45_03195</name>
</gene>
<organism evidence="2 3">
    <name type="scientific">Mycobacterium yunnanensis</name>
    <dbReference type="NCBI Taxonomy" id="368477"/>
    <lineage>
        <taxon>Bacteria</taxon>
        <taxon>Bacillati</taxon>
        <taxon>Actinomycetota</taxon>
        <taxon>Actinomycetes</taxon>
        <taxon>Mycobacteriales</taxon>
        <taxon>Mycobacteriaceae</taxon>
        <taxon>Mycobacterium</taxon>
    </lineage>
</organism>
<dbReference type="Gene3D" id="3.40.630.30">
    <property type="match status" value="1"/>
</dbReference>
<dbReference type="InterPro" id="IPR000182">
    <property type="entry name" value="GNAT_dom"/>
</dbReference>
<keyword evidence="3" id="KW-1185">Reference proteome</keyword>
<reference evidence="2" key="1">
    <citation type="submission" date="2020-07" db="EMBL/GenBank/DDBJ databases">
        <authorList>
            <person name="Pettersson B.M.F."/>
            <person name="Behra P.R.K."/>
            <person name="Ramesh M."/>
            <person name="Das S."/>
            <person name="Dasgupta S."/>
            <person name="Kirsebom L.A."/>
        </authorList>
    </citation>
    <scope>NUCLEOTIDE SEQUENCE</scope>
    <source>
        <strain evidence="2">DSM 44838</strain>
    </source>
</reference>
<name>A0A9X2YXE0_9MYCO</name>
<dbReference type="AlphaFoldDB" id="A0A9X2YXE0"/>
<evidence type="ECO:0000259" key="1">
    <source>
        <dbReference type="PROSITE" id="PS51186"/>
    </source>
</evidence>
<dbReference type="RefSeq" id="WP_263994325.1">
    <property type="nucleotide sequence ID" value="NZ_JACKVK010000002.1"/>
</dbReference>
<sequence>MKDSPTPSLRIEVLSVEAASDVATVRDVVELVNKVYAVAEDGLWQQGATRTTRDEIIGFIRAGQIVVARLDDRIVGSIHVQRLDSDTAETGMLASDPDYRGMGIGRELRRFVVDQLRRDGVTVLQIELLVPRNWTQESKVFMADWNARSGYQVVRKGRFEDHYPHLAPRLATPCDFIVYNKPLDPTTDVGPDA</sequence>
<dbReference type="InterPro" id="IPR016181">
    <property type="entry name" value="Acyl_CoA_acyltransferase"/>
</dbReference>
<protein>
    <submittedName>
        <fullName evidence="2">GNAT family N-acetyltransferase</fullName>
    </submittedName>
</protein>
<accession>A0A9X2YXE0</accession>
<dbReference type="PROSITE" id="PS51186">
    <property type="entry name" value="GNAT"/>
    <property type="match status" value="1"/>
</dbReference>
<dbReference type="SUPFAM" id="SSF55729">
    <property type="entry name" value="Acyl-CoA N-acyltransferases (Nat)"/>
    <property type="match status" value="1"/>
</dbReference>
<evidence type="ECO:0000313" key="2">
    <source>
        <dbReference type="EMBL" id="MCV7419535.1"/>
    </source>
</evidence>
<comment type="caution">
    <text evidence="2">The sequence shown here is derived from an EMBL/GenBank/DDBJ whole genome shotgun (WGS) entry which is preliminary data.</text>
</comment>
<dbReference type="Pfam" id="PF00583">
    <property type="entry name" value="Acetyltransf_1"/>
    <property type="match status" value="1"/>
</dbReference>
<feature type="domain" description="N-acetyltransferase" evidence="1">
    <location>
        <begin position="23"/>
        <end position="184"/>
    </location>
</feature>
<dbReference type="Proteomes" id="UP001141629">
    <property type="component" value="Unassembled WGS sequence"/>
</dbReference>